<dbReference type="Proteomes" id="UP000762676">
    <property type="component" value="Unassembled WGS sequence"/>
</dbReference>
<keyword evidence="3" id="KW-1185">Reference proteome</keyword>
<dbReference type="EMBL" id="BMAT01005482">
    <property type="protein sequence ID" value="GFR94088.1"/>
    <property type="molecule type" value="Genomic_DNA"/>
</dbReference>
<evidence type="ECO:0000313" key="3">
    <source>
        <dbReference type="Proteomes" id="UP000762676"/>
    </source>
</evidence>
<organism evidence="2 3">
    <name type="scientific">Elysia marginata</name>
    <dbReference type="NCBI Taxonomy" id="1093978"/>
    <lineage>
        <taxon>Eukaryota</taxon>
        <taxon>Metazoa</taxon>
        <taxon>Spiralia</taxon>
        <taxon>Lophotrochozoa</taxon>
        <taxon>Mollusca</taxon>
        <taxon>Gastropoda</taxon>
        <taxon>Heterobranchia</taxon>
        <taxon>Euthyneura</taxon>
        <taxon>Panpulmonata</taxon>
        <taxon>Sacoglossa</taxon>
        <taxon>Placobranchoidea</taxon>
        <taxon>Plakobranchidae</taxon>
        <taxon>Elysia</taxon>
    </lineage>
</organism>
<name>A0AAV4H746_9GAST</name>
<comment type="caution">
    <text evidence="2">The sequence shown here is derived from an EMBL/GenBank/DDBJ whole genome shotgun (WGS) entry which is preliminary data.</text>
</comment>
<gene>
    <name evidence="2" type="ORF">ElyMa_002659600</name>
</gene>
<evidence type="ECO:0000313" key="2">
    <source>
        <dbReference type="EMBL" id="GFR94088.1"/>
    </source>
</evidence>
<accession>A0AAV4H746</accession>
<feature type="compositionally biased region" description="Polar residues" evidence="1">
    <location>
        <begin position="1"/>
        <end position="19"/>
    </location>
</feature>
<feature type="compositionally biased region" description="Polar residues" evidence="1">
    <location>
        <begin position="83"/>
        <end position="94"/>
    </location>
</feature>
<sequence length="94" mass="10420">MQRVTSVSWTPRDSTSSAAHAQDTVFLAVPWGRGTKGPYCPAFLPHRTTSTPVDRNRPRWHTGERRARRLEAHDVWGKLTGPTAGTASASRRVP</sequence>
<dbReference type="AlphaFoldDB" id="A0AAV4H746"/>
<proteinExistence type="predicted"/>
<reference evidence="2 3" key="1">
    <citation type="journal article" date="2021" name="Elife">
        <title>Chloroplast acquisition without the gene transfer in kleptoplastic sea slugs, Plakobranchus ocellatus.</title>
        <authorList>
            <person name="Maeda T."/>
            <person name="Takahashi S."/>
            <person name="Yoshida T."/>
            <person name="Shimamura S."/>
            <person name="Takaki Y."/>
            <person name="Nagai Y."/>
            <person name="Toyoda A."/>
            <person name="Suzuki Y."/>
            <person name="Arimoto A."/>
            <person name="Ishii H."/>
            <person name="Satoh N."/>
            <person name="Nishiyama T."/>
            <person name="Hasebe M."/>
            <person name="Maruyama T."/>
            <person name="Minagawa J."/>
            <person name="Obokata J."/>
            <person name="Shigenobu S."/>
        </authorList>
    </citation>
    <scope>NUCLEOTIDE SEQUENCE [LARGE SCALE GENOMIC DNA]</scope>
</reference>
<protein>
    <submittedName>
        <fullName evidence="2">Uncharacterized protein</fullName>
    </submittedName>
</protein>
<evidence type="ECO:0000256" key="1">
    <source>
        <dbReference type="SAM" id="MobiDB-lite"/>
    </source>
</evidence>
<feature type="region of interest" description="Disordered" evidence="1">
    <location>
        <begin position="38"/>
        <end position="94"/>
    </location>
</feature>
<feature type="region of interest" description="Disordered" evidence="1">
    <location>
        <begin position="1"/>
        <end position="20"/>
    </location>
</feature>
<feature type="compositionally biased region" description="Basic and acidic residues" evidence="1">
    <location>
        <begin position="54"/>
        <end position="76"/>
    </location>
</feature>